<evidence type="ECO:0000313" key="4">
    <source>
        <dbReference type="EMBL" id="MFC3675882.1"/>
    </source>
</evidence>
<dbReference type="EMBL" id="JBHRYJ010000002">
    <property type="protein sequence ID" value="MFC3675882.1"/>
    <property type="molecule type" value="Genomic_DNA"/>
</dbReference>
<protein>
    <submittedName>
        <fullName evidence="4">Glutathione S-transferase family protein</fullName>
    </submittedName>
</protein>
<dbReference type="CDD" id="cd03188">
    <property type="entry name" value="GST_C_Beta"/>
    <property type="match status" value="1"/>
</dbReference>
<evidence type="ECO:0000259" key="2">
    <source>
        <dbReference type="PROSITE" id="PS50404"/>
    </source>
</evidence>
<dbReference type="PANTHER" id="PTHR44051">
    <property type="entry name" value="GLUTATHIONE S-TRANSFERASE-RELATED"/>
    <property type="match status" value="1"/>
</dbReference>
<proteinExistence type="inferred from homology"/>
<dbReference type="InterPro" id="IPR040079">
    <property type="entry name" value="Glutathione_S-Trfase"/>
</dbReference>
<sequence>MYKLFWSPGSAAMAPQAVLEEIGVAYELVRIDVAAKQHQQADYKTLNPNGRIPTLVDGDFVIFETAAICQYLADRHPEANLAPPVGTEARGRYYQWLTYMTNTVQAAYMGWFHPDWTFAEPERQAALKAASEQELYRAFQVIDDGIGGQAWMAGEQFTLCDIWLAMLARWSRGMPRPMWCWPNIRRVVAATYVRPAFRRMMDKQGIVWADNWPQD</sequence>
<keyword evidence="5" id="KW-1185">Reference proteome</keyword>
<reference evidence="5" key="1">
    <citation type="journal article" date="2019" name="Int. J. Syst. Evol. Microbiol.">
        <title>The Global Catalogue of Microorganisms (GCM) 10K type strain sequencing project: providing services to taxonomists for standard genome sequencing and annotation.</title>
        <authorList>
            <consortium name="The Broad Institute Genomics Platform"/>
            <consortium name="The Broad Institute Genome Sequencing Center for Infectious Disease"/>
            <person name="Wu L."/>
            <person name="Ma J."/>
        </authorList>
    </citation>
    <scope>NUCLEOTIDE SEQUENCE [LARGE SCALE GENOMIC DNA]</scope>
    <source>
        <strain evidence="5">KCTC 42182</strain>
    </source>
</reference>
<dbReference type="PROSITE" id="PS50404">
    <property type="entry name" value="GST_NTER"/>
    <property type="match status" value="1"/>
</dbReference>
<dbReference type="InterPro" id="IPR010987">
    <property type="entry name" value="Glutathione-S-Trfase_C-like"/>
</dbReference>
<comment type="caution">
    <text evidence="4">The sequence shown here is derived from an EMBL/GenBank/DDBJ whole genome shotgun (WGS) entry which is preliminary data.</text>
</comment>
<dbReference type="Gene3D" id="1.20.1050.10">
    <property type="match status" value="1"/>
</dbReference>
<dbReference type="InterPro" id="IPR036282">
    <property type="entry name" value="Glutathione-S-Trfase_C_sf"/>
</dbReference>
<dbReference type="InterPro" id="IPR036249">
    <property type="entry name" value="Thioredoxin-like_sf"/>
</dbReference>
<dbReference type="Pfam" id="PF02798">
    <property type="entry name" value="GST_N"/>
    <property type="match status" value="1"/>
</dbReference>
<dbReference type="InterPro" id="IPR004046">
    <property type="entry name" value="GST_C"/>
</dbReference>
<dbReference type="SFLD" id="SFLDG00358">
    <property type="entry name" value="Main_(cytGST)"/>
    <property type="match status" value="1"/>
</dbReference>
<dbReference type="SUPFAM" id="SSF52833">
    <property type="entry name" value="Thioredoxin-like"/>
    <property type="match status" value="1"/>
</dbReference>
<dbReference type="Pfam" id="PF00043">
    <property type="entry name" value="GST_C"/>
    <property type="match status" value="1"/>
</dbReference>
<organism evidence="4 5">
    <name type="scientific">Ferrovibrio xuzhouensis</name>
    <dbReference type="NCBI Taxonomy" id="1576914"/>
    <lineage>
        <taxon>Bacteria</taxon>
        <taxon>Pseudomonadati</taxon>
        <taxon>Pseudomonadota</taxon>
        <taxon>Alphaproteobacteria</taxon>
        <taxon>Rhodospirillales</taxon>
        <taxon>Rhodospirillaceae</taxon>
        <taxon>Ferrovibrio</taxon>
    </lineage>
</organism>
<dbReference type="RefSeq" id="WP_379725443.1">
    <property type="nucleotide sequence ID" value="NZ_JBHRYJ010000002.1"/>
</dbReference>
<dbReference type="InterPro" id="IPR004045">
    <property type="entry name" value="Glutathione_S-Trfase_N"/>
</dbReference>
<dbReference type="PANTHER" id="PTHR44051:SF8">
    <property type="entry name" value="GLUTATHIONE S-TRANSFERASE GSTA"/>
    <property type="match status" value="1"/>
</dbReference>
<dbReference type="SUPFAM" id="SSF47616">
    <property type="entry name" value="GST C-terminal domain-like"/>
    <property type="match status" value="1"/>
</dbReference>
<dbReference type="SFLD" id="SFLDS00019">
    <property type="entry name" value="Glutathione_Transferase_(cytos"/>
    <property type="match status" value="1"/>
</dbReference>
<comment type="similarity">
    <text evidence="1">Belongs to the GST superfamily.</text>
</comment>
<dbReference type="Proteomes" id="UP001595711">
    <property type="component" value="Unassembled WGS sequence"/>
</dbReference>
<evidence type="ECO:0000256" key="1">
    <source>
        <dbReference type="RuleBase" id="RU003494"/>
    </source>
</evidence>
<evidence type="ECO:0000313" key="5">
    <source>
        <dbReference type="Proteomes" id="UP001595711"/>
    </source>
</evidence>
<dbReference type="PROSITE" id="PS50405">
    <property type="entry name" value="GST_CTER"/>
    <property type="match status" value="1"/>
</dbReference>
<feature type="domain" description="GST C-terminal" evidence="3">
    <location>
        <begin position="86"/>
        <end position="214"/>
    </location>
</feature>
<dbReference type="SFLD" id="SFLDG01150">
    <property type="entry name" value="Main.1:_Beta-like"/>
    <property type="match status" value="1"/>
</dbReference>
<accession>A0ABV7VGE8</accession>
<evidence type="ECO:0000259" key="3">
    <source>
        <dbReference type="PROSITE" id="PS50405"/>
    </source>
</evidence>
<dbReference type="Gene3D" id="3.40.30.10">
    <property type="entry name" value="Glutaredoxin"/>
    <property type="match status" value="1"/>
</dbReference>
<name>A0ABV7VGE8_9PROT</name>
<gene>
    <name evidence="4" type="ORF">ACFOOQ_10035</name>
</gene>
<feature type="domain" description="GST N-terminal" evidence="2">
    <location>
        <begin position="1"/>
        <end position="80"/>
    </location>
</feature>
<dbReference type="CDD" id="cd03057">
    <property type="entry name" value="GST_N_Beta"/>
    <property type="match status" value="1"/>
</dbReference>